<gene>
    <name evidence="1" type="ORF">CHLFYP18_04117</name>
</gene>
<dbReference type="AlphaFoldDB" id="A0A6N3I5L1"/>
<proteinExistence type="predicted"/>
<accession>A0A6N3I5L1</accession>
<dbReference type="EMBL" id="CACRUH010000090">
    <property type="protein sequence ID" value="VYU83343.1"/>
    <property type="molecule type" value="Genomic_DNA"/>
</dbReference>
<sequence length="30" mass="3899">MIMFDLNKKYFKDMQHIVYKQWITLKLMQY</sequence>
<reference evidence="1" key="1">
    <citation type="submission" date="2019-11" db="EMBL/GenBank/DDBJ databases">
        <authorList>
            <person name="Feng L."/>
        </authorList>
    </citation>
    <scope>NUCLEOTIDE SEQUENCE</scope>
    <source>
        <strain evidence="1">ChathewayiLFYP18</strain>
    </source>
</reference>
<evidence type="ECO:0000313" key="1">
    <source>
        <dbReference type="EMBL" id="VYU83343.1"/>
    </source>
</evidence>
<protein>
    <submittedName>
        <fullName evidence="1">Uncharacterized protein</fullName>
    </submittedName>
</protein>
<name>A0A6N3I5L1_9FIRM</name>
<organism evidence="1">
    <name type="scientific">Hungatella hathewayi</name>
    <dbReference type="NCBI Taxonomy" id="154046"/>
    <lineage>
        <taxon>Bacteria</taxon>
        <taxon>Bacillati</taxon>
        <taxon>Bacillota</taxon>
        <taxon>Clostridia</taxon>
        <taxon>Lachnospirales</taxon>
        <taxon>Lachnospiraceae</taxon>
        <taxon>Hungatella</taxon>
    </lineage>
</organism>